<gene>
    <name evidence="2" type="ORF">LACBIDRAFT_328524</name>
</gene>
<dbReference type="EMBL" id="DS547107">
    <property type="protein sequence ID" value="EDR06793.1"/>
    <property type="molecule type" value="Genomic_DNA"/>
</dbReference>
<feature type="region of interest" description="Disordered" evidence="1">
    <location>
        <begin position="1"/>
        <end position="107"/>
    </location>
</feature>
<evidence type="ECO:0000313" key="2">
    <source>
        <dbReference type="EMBL" id="EDR06793.1"/>
    </source>
</evidence>
<evidence type="ECO:0000256" key="1">
    <source>
        <dbReference type="SAM" id="MobiDB-lite"/>
    </source>
</evidence>
<dbReference type="InParanoid" id="B0DF51"/>
<organism evidence="3">
    <name type="scientific">Laccaria bicolor (strain S238N-H82 / ATCC MYA-4686)</name>
    <name type="common">Bicoloured deceiver</name>
    <name type="synonym">Laccaria laccata var. bicolor</name>
    <dbReference type="NCBI Taxonomy" id="486041"/>
    <lineage>
        <taxon>Eukaryota</taxon>
        <taxon>Fungi</taxon>
        <taxon>Dikarya</taxon>
        <taxon>Basidiomycota</taxon>
        <taxon>Agaricomycotina</taxon>
        <taxon>Agaricomycetes</taxon>
        <taxon>Agaricomycetidae</taxon>
        <taxon>Agaricales</taxon>
        <taxon>Agaricineae</taxon>
        <taxon>Hydnangiaceae</taxon>
        <taxon>Laccaria</taxon>
    </lineage>
</organism>
<dbReference type="KEGG" id="lbc:LACBIDRAFT_328524"/>
<dbReference type="RefSeq" id="XP_001882640.1">
    <property type="nucleotide sequence ID" value="XM_001882605.1"/>
</dbReference>
<feature type="compositionally biased region" description="Basic and acidic residues" evidence="1">
    <location>
        <begin position="51"/>
        <end position="71"/>
    </location>
</feature>
<feature type="compositionally biased region" description="Polar residues" evidence="1">
    <location>
        <begin position="25"/>
        <end position="39"/>
    </location>
</feature>
<evidence type="ECO:0000313" key="3">
    <source>
        <dbReference type="Proteomes" id="UP000001194"/>
    </source>
</evidence>
<feature type="compositionally biased region" description="Basic and acidic residues" evidence="1">
    <location>
        <begin position="9"/>
        <end position="19"/>
    </location>
</feature>
<sequence length="225" mass="24551">MTLTMTTDGWERRRVESPGRRLRSPTRSTTMNGPPSHHTNINERPPTKTSAHKDDVTAHKDDVTAHKDDATAHNTTAHKTKTKSTAAQLHGRQNEPTAHKRGPRAPTHEGFRLRERKWATTSPGKLPFPPTFLTTTPLSFPLPSLLPLPPSIVPPPSVAPPPISPPPFIAPPPIASPPSIPTPPFTTPSLLHHSFPLPPPSLSTTPSPLHHFPPPLNIENKTMIT</sequence>
<dbReference type="HOGENOM" id="CLU_1230123_0_0_1"/>
<accession>B0DF51</accession>
<reference evidence="2 3" key="1">
    <citation type="journal article" date="2008" name="Nature">
        <title>The genome of Laccaria bicolor provides insights into mycorrhizal symbiosis.</title>
        <authorList>
            <person name="Martin F."/>
            <person name="Aerts A."/>
            <person name="Ahren D."/>
            <person name="Brun A."/>
            <person name="Danchin E.G.J."/>
            <person name="Duchaussoy F."/>
            <person name="Gibon J."/>
            <person name="Kohler A."/>
            <person name="Lindquist E."/>
            <person name="Pereda V."/>
            <person name="Salamov A."/>
            <person name="Shapiro H.J."/>
            <person name="Wuyts J."/>
            <person name="Blaudez D."/>
            <person name="Buee M."/>
            <person name="Brokstein P."/>
            <person name="Canbaeck B."/>
            <person name="Cohen D."/>
            <person name="Courty P.E."/>
            <person name="Coutinho P.M."/>
            <person name="Delaruelle C."/>
            <person name="Detter J.C."/>
            <person name="Deveau A."/>
            <person name="DiFazio S."/>
            <person name="Duplessis S."/>
            <person name="Fraissinet-Tachet L."/>
            <person name="Lucic E."/>
            <person name="Frey-Klett P."/>
            <person name="Fourrey C."/>
            <person name="Feussner I."/>
            <person name="Gay G."/>
            <person name="Grimwood J."/>
            <person name="Hoegger P.J."/>
            <person name="Jain P."/>
            <person name="Kilaru S."/>
            <person name="Labbe J."/>
            <person name="Lin Y.C."/>
            <person name="Legue V."/>
            <person name="Le Tacon F."/>
            <person name="Marmeisse R."/>
            <person name="Melayah D."/>
            <person name="Montanini B."/>
            <person name="Muratet M."/>
            <person name="Nehls U."/>
            <person name="Niculita-Hirzel H."/>
            <person name="Oudot-Le Secq M.P."/>
            <person name="Peter M."/>
            <person name="Quesneville H."/>
            <person name="Rajashekar B."/>
            <person name="Reich M."/>
            <person name="Rouhier N."/>
            <person name="Schmutz J."/>
            <person name="Yin T."/>
            <person name="Chalot M."/>
            <person name="Henrissat B."/>
            <person name="Kuees U."/>
            <person name="Lucas S."/>
            <person name="Van de Peer Y."/>
            <person name="Podila G.K."/>
            <person name="Polle A."/>
            <person name="Pukkila P.J."/>
            <person name="Richardson P.M."/>
            <person name="Rouze P."/>
            <person name="Sanders I.R."/>
            <person name="Stajich J.E."/>
            <person name="Tunlid A."/>
            <person name="Tuskan G."/>
            <person name="Grigoriev I.V."/>
        </authorList>
    </citation>
    <scope>NUCLEOTIDE SEQUENCE [LARGE SCALE GENOMIC DNA]</scope>
    <source>
        <strain evidence="3">S238N-H82 / ATCC MYA-4686</strain>
    </source>
</reference>
<dbReference type="Proteomes" id="UP000001194">
    <property type="component" value="Unassembled WGS sequence"/>
</dbReference>
<protein>
    <submittedName>
        <fullName evidence="2">Predicted protein</fullName>
    </submittedName>
</protein>
<proteinExistence type="predicted"/>
<dbReference type="AlphaFoldDB" id="B0DF51"/>
<name>B0DF51_LACBS</name>
<dbReference type="GeneID" id="6078163"/>
<keyword evidence="3" id="KW-1185">Reference proteome</keyword>